<dbReference type="PANTHER" id="PTHR38451">
    <property type="entry name" value="TRNA (ADENINE(22)-N(1))-METHYLTRANSFERASE"/>
    <property type="match status" value="1"/>
</dbReference>
<evidence type="ECO:0000313" key="2">
    <source>
        <dbReference type="Proteomes" id="UP000377798"/>
    </source>
</evidence>
<dbReference type="GO" id="GO:0032259">
    <property type="term" value="P:methylation"/>
    <property type="evidence" value="ECO:0007669"/>
    <property type="project" value="UniProtKB-KW"/>
</dbReference>
<dbReference type="InterPro" id="IPR006901">
    <property type="entry name" value="TrmK"/>
</dbReference>
<organism evidence="1 2">
    <name type="scientific">Urinicoccus massiliensis</name>
    <dbReference type="NCBI Taxonomy" id="1723382"/>
    <lineage>
        <taxon>Bacteria</taxon>
        <taxon>Bacillati</taxon>
        <taxon>Bacillota</taxon>
        <taxon>Tissierellia</taxon>
        <taxon>Tissierellales</taxon>
        <taxon>Peptoniphilaceae</taxon>
        <taxon>Urinicoccus</taxon>
    </lineage>
</organism>
<name>A0A8H2M8F6_9FIRM</name>
<sequence>MERLEKILSLSDPVDTMADIGTDHGFVPYTFLKEKKANFAIATDISAPSLEKAKALCSSWGSEKIQCRLGDGLAPLKPGECQAIVIAGMGGNLIYTILQEGMEIAKSCKYLILQPMQAVDFLRENLEDLGFYIEKEDMAYERGKYYHIFKVFYNPGLCKENQDPYRAFLKDKSPIKKAWIDYEIKRLENLSSFIKKAQDPSRQEEKLEEVEKKLLKLREWLDEFC</sequence>
<dbReference type="Pfam" id="PF12847">
    <property type="entry name" value="Methyltransf_18"/>
    <property type="match status" value="1"/>
</dbReference>
<dbReference type="Proteomes" id="UP000377798">
    <property type="component" value="Unassembled WGS sequence"/>
</dbReference>
<dbReference type="GO" id="GO:0160105">
    <property type="term" value="F:tRNA (adenine(22)-N1)-methyltransferase activity"/>
    <property type="evidence" value="ECO:0007669"/>
    <property type="project" value="UniProtKB-EC"/>
</dbReference>
<dbReference type="InterPro" id="IPR029063">
    <property type="entry name" value="SAM-dependent_MTases_sf"/>
</dbReference>
<dbReference type="EC" id="2.1.1.217" evidence="1"/>
<evidence type="ECO:0000313" key="1">
    <source>
        <dbReference type="EMBL" id="VFB16215.1"/>
    </source>
</evidence>
<accession>A0A8H2M8F6</accession>
<dbReference type="AlphaFoldDB" id="A0A8H2M8F6"/>
<keyword evidence="1" id="KW-0489">Methyltransferase</keyword>
<protein>
    <submittedName>
        <fullName evidence="1">tRNA (Adenine(22)-N(1))-methyltransferase</fullName>
        <ecNumber evidence="1">2.1.1.217</ecNumber>
    </submittedName>
</protein>
<keyword evidence="1" id="KW-0808">Transferase</keyword>
<proteinExistence type="predicted"/>
<comment type="caution">
    <text evidence="1">The sequence shown here is derived from an EMBL/GenBank/DDBJ whole genome shotgun (WGS) entry which is preliminary data.</text>
</comment>
<dbReference type="PANTHER" id="PTHR38451:SF1">
    <property type="entry name" value="TRNA (ADENINE(22)-N(1))-METHYLTRANSFERASE"/>
    <property type="match status" value="1"/>
</dbReference>
<keyword evidence="2" id="KW-1185">Reference proteome</keyword>
<gene>
    <name evidence="1" type="primary">trmK</name>
    <name evidence="1" type="ORF">NCTC13150_00733</name>
</gene>
<dbReference type="PIRSF" id="PIRSF018637">
    <property type="entry name" value="TrmK"/>
    <property type="match status" value="1"/>
</dbReference>
<dbReference type="Gene3D" id="3.40.50.150">
    <property type="entry name" value="Vaccinia Virus protein VP39"/>
    <property type="match status" value="1"/>
</dbReference>
<dbReference type="SUPFAM" id="SSF53335">
    <property type="entry name" value="S-adenosyl-L-methionine-dependent methyltransferases"/>
    <property type="match status" value="1"/>
</dbReference>
<dbReference type="EMBL" id="CAACYI010000001">
    <property type="protein sequence ID" value="VFB16215.1"/>
    <property type="molecule type" value="Genomic_DNA"/>
</dbReference>
<dbReference type="RefSeq" id="WP_131748768.1">
    <property type="nucleotide sequence ID" value="NZ_CAACYI010000001.1"/>
</dbReference>
<reference evidence="1 2" key="1">
    <citation type="submission" date="2019-02" db="EMBL/GenBank/DDBJ databases">
        <authorList>
            <consortium name="Pathogen Informatics"/>
        </authorList>
    </citation>
    <scope>NUCLEOTIDE SEQUENCE [LARGE SCALE GENOMIC DNA]</scope>
    <source>
        <strain evidence="1 2">3012STDY7089603</strain>
    </source>
</reference>